<evidence type="ECO:0000256" key="1">
    <source>
        <dbReference type="ARBA" id="ARBA00022729"/>
    </source>
</evidence>
<evidence type="ECO:0000256" key="3">
    <source>
        <dbReference type="ARBA" id="ARBA00023369"/>
    </source>
</evidence>
<evidence type="ECO:0000256" key="2">
    <source>
        <dbReference type="ARBA" id="ARBA00023180"/>
    </source>
</evidence>
<gene>
    <name evidence="5" type="ORF">CLIB1423_12S02674</name>
</gene>
<dbReference type="Pfam" id="PF03583">
    <property type="entry name" value="LIP"/>
    <property type="match status" value="1"/>
</dbReference>
<name>A0A9P0QQR4_9ASCO</name>
<dbReference type="PANTHER" id="PTHR34853:SF1">
    <property type="entry name" value="LIPASE 5"/>
    <property type="match status" value="1"/>
</dbReference>
<dbReference type="InterPro" id="IPR029058">
    <property type="entry name" value="AB_hydrolase_fold"/>
</dbReference>
<dbReference type="AlphaFoldDB" id="A0A9P0QQR4"/>
<dbReference type="OrthoDB" id="2373480at2759"/>
<keyword evidence="2" id="KW-0325">Glycoprotein</keyword>
<organism evidence="5 6">
    <name type="scientific">[Candida] railenensis</name>
    <dbReference type="NCBI Taxonomy" id="45579"/>
    <lineage>
        <taxon>Eukaryota</taxon>
        <taxon>Fungi</taxon>
        <taxon>Dikarya</taxon>
        <taxon>Ascomycota</taxon>
        <taxon>Saccharomycotina</taxon>
        <taxon>Pichiomycetes</taxon>
        <taxon>Debaryomycetaceae</taxon>
        <taxon>Kurtzmaniella</taxon>
    </lineage>
</organism>
<keyword evidence="1 4" id="KW-0732">Signal</keyword>
<dbReference type="Gene3D" id="1.10.260.130">
    <property type="match status" value="1"/>
</dbReference>
<proteinExistence type="predicted"/>
<dbReference type="PIRSF" id="PIRSF029171">
    <property type="entry name" value="Esterase_LipA"/>
    <property type="match status" value="1"/>
</dbReference>
<dbReference type="GO" id="GO:0004806">
    <property type="term" value="F:triacylglycerol lipase activity"/>
    <property type="evidence" value="ECO:0007669"/>
    <property type="project" value="UniProtKB-EC"/>
</dbReference>
<comment type="caution">
    <text evidence="5">The sequence shown here is derived from an EMBL/GenBank/DDBJ whole genome shotgun (WGS) entry which is preliminary data.</text>
</comment>
<dbReference type="Proteomes" id="UP000837801">
    <property type="component" value="Unassembled WGS sequence"/>
</dbReference>
<dbReference type="SUPFAM" id="SSF53474">
    <property type="entry name" value="alpha/beta-Hydrolases"/>
    <property type="match status" value="1"/>
</dbReference>
<evidence type="ECO:0000313" key="5">
    <source>
        <dbReference type="EMBL" id="CAH2353776.1"/>
    </source>
</evidence>
<dbReference type="PANTHER" id="PTHR34853">
    <property type="match status" value="1"/>
</dbReference>
<sequence>MKLLTLYSYVCVLFHCVACAPAIMEQPLLPEDDSFYTYPDNLQDYQLGEVIKLRKTPHALRSVLFPLQVKNSWQILTRSSDTFGNATGVVSTVIEPYNANPRKLLSYQTPQDSPTDKCAPSYALQCGLSLATLSLQGDMLLVQMALNEGWWVIIPDYESKKSAFTAGRLAGKCVLDSIRGILNMAEEFGLDPQAQVAMWGFSGGSLASGWAAALQPQYAPELKETIRGAALGGFFVNITETFMSCDTTLYAGLIPTSMIGLSREYPQIGTLIDEYINPDYIDVFKANSENCLVPSIAFNAYATVFEGASEDKLWFKNGTAILQTKTFKNIITDITLGNDDNAVPQIPIFVYQGLDDQIVPSINTFKIYETWKRLGIASMEVSISNSTRHITEFILGAPAAFTFLKRAFSGDVVNGTVLDYRYSNLDYPDVEPQVIELLFGSLRSLLGTRLGPLVSSSSQFLSTETFSDSNSTSEEYFNSKKRSVIDFDDLLERYLES</sequence>
<protein>
    <submittedName>
        <fullName evidence="5">Lipase 1</fullName>
    </submittedName>
</protein>
<evidence type="ECO:0000313" key="6">
    <source>
        <dbReference type="Proteomes" id="UP000837801"/>
    </source>
</evidence>
<keyword evidence="6" id="KW-1185">Reference proteome</keyword>
<dbReference type="GO" id="GO:0016042">
    <property type="term" value="P:lipid catabolic process"/>
    <property type="evidence" value="ECO:0007669"/>
    <property type="project" value="InterPro"/>
</dbReference>
<reference evidence="5" key="1">
    <citation type="submission" date="2022-03" db="EMBL/GenBank/DDBJ databases">
        <authorList>
            <person name="Legras J.-L."/>
            <person name="Devillers H."/>
            <person name="Grondin C."/>
        </authorList>
    </citation>
    <scope>NUCLEOTIDE SEQUENCE</scope>
    <source>
        <strain evidence="5">CLIB 1423</strain>
    </source>
</reference>
<feature type="chain" id="PRO_5040492241" evidence="4">
    <location>
        <begin position="20"/>
        <end position="497"/>
    </location>
</feature>
<comment type="catalytic activity">
    <reaction evidence="3">
        <text>a triacylglycerol + H2O = a diacylglycerol + a fatty acid + H(+)</text>
        <dbReference type="Rhea" id="RHEA:12044"/>
        <dbReference type="ChEBI" id="CHEBI:15377"/>
        <dbReference type="ChEBI" id="CHEBI:15378"/>
        <dbReference type="ChEBI" id="CHEBI:17855"/>
        <dbReference type="ChEBI" id="CHEBI:18035"/>
        <dbReference type="ChEBI" id="CHEBI:28868"/>
        <dbReference type="EC" id="3.1.1.3"/>
    </reaction>
    <physiologicalReaction direction="left-to-right" evidence="3">
        <dbReference type="Rhea" id="RHEA:12045"/>
    </physiologicalReaction>
</comment>
<accession>A0A9P0QQR4</accession>
<dbReference type="Gene3D" id="3.40.50.1820">
    <property type="entry name" value="alpha/beta hydrolase"/>
    <property type="match status" value="1"/>
</dbReference>
<feature type="signal peptide" evidence="4">
    <location>
        <begin position="1"/>
        <end position="19"/>
    </location>
</feature>
<dbReference type="EMBL" id="CAKXYY010000012">
    <property type="protein sequence ID" value="CAH2353776.1"/>
    <property type="molecule type" value="Genomic_DNA"/>
</dbReference>
<dbReference type="InterPro" id="IPR005152">
    <property type="entry name" value="Lipase_secreted"/>
</dbReference>
<evidence type="ECO:0000256" key="4">
    <source>
        <dbReference type="SAM" id="SignalP"/>
    </source>
</evidence>